<keyword evidence="5 10" id="KW-1133">Transmembrane helix</keyword>
<feature type="transmembrane region" description="Helical" evidence="10">
    <location>
        <begin position="47"/>
        <end position="70"/>
    </location>
</feature>
<keyword evidence="1 10" id="KW-1003">Cell membrane</keyword>
<keyword evidence="2 10" id="KW-0444">Lipid biosynthesis</keyword>
<dbReference type="EC" id="2.3.1.275" evidence="10"/>
<feature type="transmembrane region" description="Helical" evidence="10">
    <location>
        <begin position="106"/>
        <end position="130"/>
    </location>
</feature>
<sequence length="192" mass="21476">MRELLLFVFAYFLGNFLTAYVLAKFHYKTEIHNEGSGNVGARNIGRLFGKGAFVITFIGDALKGFLIIMIARLAELPLYGELLLLLFVVIGHVFPVFFRFKGGKGMSTFIGGVLTFNPILFMWFACVFLVSYVFIRSLTLAGMFAVAVLPIIMIPMSYDVAAILVASIVSAIIIFAHRQNIKEKIYKERNIS</sequence>
<comment type="similarity">
    <text evidence="10">Belongs to the PlsY family.</text>
</comment>
<evidence type="ECO:0000256" key="8">
    <source>
        <dbReference type="ARBA" id="ARBA00023209"/>
    </source>
</evidence>
<dbReference type="GO" id="GO:0016746">
    <property type="term" value="F:acyltransferase activity"/>
    <property type="evidence" value="ECO:0007669"/>
    <property type="project" value="UniProtKB-KW"/>
</dbReference>
<feature type="transmembrane region" description="Helical" evidence="10">
    <location>
        <begin position="82"/>
        <end position="100"/>
    </location>
</feature>
<comment type="caution">
    <text evidence="11">The sequence shown here is derived from an EMBL/GenBank/DDBJ whole genome shotgun (WGS) entry which is preliminary data.</text>
</comment>
<dbReference type="HAMAP" id="MF_01043">
    <property type="entry name" value="PlsY"/>
    <property type="match status" value="1"/>
</dbReference>
<feature type="transmembrane region" description="Helical" evidence="10">
    <location>
        <begin position="160"/>
        <end position="177"/>
    </location>
</feature>
<keyword evidence="3 10" id="KW-0808">Transferase</keyword>
<keyword evidence="12" id="KW-1185">Reference proteome</keyword>
<reference evidence="12" key="1">
    <citation type="journal article" date="2019" name="Int. J. Syst. Evol. Microbiol.">
        <title>The Global Catalogue of Microorganisms (GCM) 10K type strain sequencing project: providing services to taxonomists for standard genome sequencing and annotation.</title>
        <authorList>
            <consortium name="The Broad Institute Genomics Platform"/>
            <consortium name="The Broad Institute Genome Sequencing Center for Infectious Disease"/>
            <person name="Wu L."/>
            <person name="Ma J."/>
        </authorList>
    </citation>
    <scope>NUCLEOTIDE SEQUENCE [LARGE SCALE GENOMIC DNA]</scope>
    <source>
        <strain evidence="12">CGMCC 1.12237</strain>
    </source>
</reference>
<evidence type="ECO:0000256" key="3">
    <source>
        <dbReference type="ARBA" id="ARBA00022679"/>
    </source>
</evidence>
<evidence type="ECO:0000313" key="11">
    <source>
        <dbReference type="EMBL" id="MFC5466856.1"/>
    </source>
</evidence>
<evidence type="ECO:0000256" key="6">
    <source>
        <dbReference type="ARBA" id="ARBA00023098"/>
    </source>
</evidence>
<dbReference type="SMART" id="SM01207">
    <property type="entry name" value="G3P_acyltransf"/>
    <property type="match status" value="1"/>
</dbReference>
<keyword evidence="11" id="KW-0012">Acyltransferase</keyword>
<dbReference type="Proteomes" id="UP001596147">
    <property type="component" value="Unassembled WGS sequence"/>
</dbReference>
<dbReference type="PANTHER" id="PTHR30309">
    <property type="entry name" value="INNER MEMBRANE PROTEIN YGIH"/>
    <property type="match status" value="1"/>
</dbReference>
<dbReference type="PANTHER" id="PTHR30309:SF0">
    <property type="entry name" value="GLYCEROL-3-PHOSPHATE ACYLTRANSFERASE-RELATED"/>
    <property type="match status" value="1"/>
</dbReference>
<evidence type="ECO:0000256" key="9">
    <source>
        <dbReference type="ARBA" id="ARBA00023264"/>
    </source>
</evidence>
<evidence type="ECO:0000256" key="5">
    <source>
        <dbReference type="ARBA" id="ARBA00022989"/>
    </source>
</evidence>
<evidence type="ECO:0000256" key="4">
    <source>
        <dbReference type="ARBA" id="ARBA00022692"/>
    </source>
</evidence>
<comment type="subcellular location">
    <subcellularLocation>
        <location evidence="10">Cell membrane</location>
        <topology evidence="10">Multi-pass membrane protein</topology>
    </subcellularLocation>
</comment>
<keyword evidence="8 10" id="KW-0594">Phospholipid biosynthesis</keyword>
<keyword evidence="7 10" id="KW-0472">Membrane</keyword>
<keyword evidence="9 10" id="KW-1208">Phospholipid metabolism</keyword>
<evidence type="ECO:0000313" key="12">
    <source>
        <dbReference type="Proteomes" id="UP001596147"/>
    </source>
</evidence>
<evidence type="ECO:0000256" key="7">
    <source>
        <dbReference type="ARBA" id="ARBA00023136"/>
    </source>
</evidence>
<keyword evidence="6 10" id="KW-0443">Lipid metabolism</keyword>
<protein>
    <recommendedName>
        <fullName evidence="10">Glycerol-3-phosphate acyltransferase</fullName>
    </recommendedName>
    <alternativeName>
        <fullName evidence="10">Acyl-PO4 G3P acyltransferase</fullName>
    </alternativeName>
    <alternativeName>
        <fullName evidence="10">Acyl-phosphate--glycerol-3-phosphate acyltransferase</fullName>
    </alternativeName>
    <alternativeName>
        <fullName evidence="10">G3P acyltransferase</fullName>
        <shortName evidence="10">GPAT</shortName>
        <ecNumber evidence="10">2.3.1.275</ecNumber>
    </alternativeName>
    <alternativeName>
        <fullName evidence="10">Lysophosphatidic acid synthase</fullName>
        <shortName evidence="10">LPA synthase</shortName>
    </alternativeName>
</protein>
<organism evidence="11 12">
    <name type="scientific">Lederbergia graminis</name>
    <dbReference type="NCBI Taxonomy" id="735518"/>
    <lineage>
        <taxon>Bacteria</taxon>
        <taxon>Bacillati</taxon>
        <taxon>Bacillota</taxon>
        <taxon>Bacilli</taxon>
        <taxon>Bacillales</taxon>
        <taxon>Bacillaceae</taxon>
        <taxon>Lederbergia</taxon>
    </lineage>
</organism>
<feature type="transmembrane region" description="Helical" evidence="10">
    <location>
        <begin position="137"/>
        <end position="154"/>
    </location>
</feature>
<evidence type="ECO:0000256" key="10">
    <source>
        <dbReference type="HAMAP-Rule" id="MF_01043"/>
    </source>
</evidence>
<dbReference type="RefSeq" id="WP_382355448.1">
    <property type="nucleotide sequence ID" value="NZ_JBHSMC010000042.1"/>
</dbReference>
<comment type="subunit">
    <text evidence="10">Probably interacts with PlsX.</text>
</comment>
<comment type="pathway">
    <text evidence="10">Lipid metabolism; phospholipid metabolism.</text>
</comment>
<accession>A0ABW0LNE8</accession>
<dbReference type="Pfam" id="PF02660">
    <property type="entry name" value="G3P_acyltransf"/>
    <property type="match status" value="1"/>
</dbReference>
<gene>
    <name evidence="10" type="primary">plsY</name>
    <name evidence="11" type="ORF">ACFPM4_19205</name>
</gene>
<evidence type="ECO:0000256" key="2">
    <source>
        <dbReference type="ARBA" id="ARBA00022516"/>
    </source>
</evidence>
<comment type="catalytic activity">
    <reaction evidence="10">
        <text>an acyl phosphate + sn-glycerol 3-phosphate = a 1-acyl-sn-glycero-3-phosphate + phosphate</text>
        <dbReference type="Rhea" id="RHEA:34075"/>
        <dbReference type="ChEBI" id="CHEBI:43474"/>
        <dbReference type="ChEBI" id="CHEBI:57597"/>
        <dbReference type="ChEBI" id="CHEBI:57970"/>
        <dbReference type="ChEBI" id="CHEBI:59918"/>
        <dbReference type="EC" id="2.3.1.275"/>
    </reaction>
</comment>
<dbReference type="EMBL" id="JBHSMC010000042">
    <property type="protein sequence ID" value="MFC5466856.1"/>
    <property type="molecule type" value="Genomic_DNA"/>
</dbReference>
<evidence type="ECO:0000256" key="1">
    <source>
        <dbReference type="ARBA" id="ARBA00022475"/>
    </source>
</evidence>
<comment type="function">
    <text evidence="10">Catalyzes the transfer of an acyl group from acyl-phosphate (acyl-PO(4)) to glycerol-3-phosphate (G3P) to form lysophosphatidic acid (LPA). This enzyme utilizes acyl-phosphate as fatty acyl donor, but not acyl-CoA or acyl-ACP.</text>
</comment>
<dbReference type="InterPro" id="IPR003811">
    <property type="entry name" value="G3P_acylTferase_PlsY"/>
</dbReference>
<name>A0ABW0LNE8_9BACI</name>
<proteinExistence type="inferred from homology"/>
<keyword evidence="4 10" id="KW-0812">Transmembrane</keyword>